<dbReference type="EMBL" id="KV784353">
    <property type="protein sequence ID" value="OEU23427.1"/>
    <property type="molecule type" value="Genomic_DNA"/>
</dbReference>
<reference evidence="2 3" key="1">
    <citation type="submission" date="2016-09" db="EMBL/GenBank/DDBJ databases">
        <title>Extensive genetic diversity and differential bi-allelic expression allows diatom success in the polar Southern Ocean.</title>
        <authorList>
            <consortium name="DOE Joint Genome Institute"/>
            <person name="Mock T."/>
            <person name="Otillar R.P."/>
            <person name="Strauss J."/>
            <person name="Dupont C."/>
            <person name="Frickenhaus S."/>
            <person name="Maumus F."/>
            <person name="Mcmullan M."/>
            <person name="Sanges R."/>
            <person name="Schmutz J."/>
            <person name="Toseland A."/>
            <person name="Valas R."/>
            <person name="Veluchamy A."/>
            <person name="Ward B.J."/>
            <person name="Allen A."/>
            <person name="Barry K."/>
            <person name="Falciatore A."/>
            <person name="Ferrante M."/>
            <person name="Fortunato A.E."/>
            <person name="Gloeckner G."/>
            <person name="Gruber A."/>
            <person name="Hipkin R."/>
            <person name="Janech M."/>
            <person name="Kroth P."/>
            <person name="Leese F."/>
            <person name="Lindquist E."/>
            <person name="Lyon B.R."/>
            <person name="Martin J."/>
            <person name="Mayer C."/>
            <person name="Parker M."/>
            <person name="Quesneville H."/>
            <person name="Raymond J."/>
            <person name="Uhlig C."/>
            <person name="Valentin K.U."/>
            <person name="Worden A.Z."/>
            <person name="Armbrust E.V."/>
            <person name="Bowler C."/>
            <person name="Green B."/>
            <person name="Moulton V."/>
            <person name="Van Oosterhout C."/>
            <person name="Grigoriev I."/>
        </authorList>
    </citation>
    <scope>NUCLEOTIDE SEQUENCE [LARGE SCALE GENOMIC DNA]</scope>
    <source>
        <strain evidence="2 3">CCMP1102</strain>
    </source>
</reference>
<gene>
    <name evidence="2" type="ORF">FRACYDRAFT_216349</name>
</gene>
<feature type="region of interest" description="Disordered" evidence="1">
    <location>
        <begin position="62"/>
        <end position="220"/>
    </location>
</feature>
<feature type="compositionally biased region" description="Polar residues" evidence="1">
    <location>
        <begin position="21"/>
        <end position="33"/>
    </location>
</feature>
<feature type="compositionally biased region" description="Polar residues" evidence="1">
    <location>
        <begin position="62"/>
        <end position="71"/>
    </location>
</feature>
<dbReference type="AlphaFoldDB" id="A0A1E7FZ49"/>
<proteinExistence type="predicted"/>
<feature type="compositionally biased region" description="Basic residues" evidence="1">
    <location>
        <begin position="145"/>
        <end position="154"/>
    </location>
</feature>
<keyword evidence="3" id="KW-1185">Reference proteome</keyword>
<feature type="compositionally biased region" description="Low complexity" evidence="1">
    <location>
        <begin position="186"/>
        <end position="197"/>
    </location>
</feature>
<dbReference type="Proteomes" id="UP000095751">
    <property type="component" value="Unassembled WGS sequence"/>
</dbReference>
<protein>
    <submittedName>
        <fullName evidence="2">Uncharacterized protein</fullName>
    </submittedName>
</protein>
<feature type="compositionally biased region" description="Basic and acidic residues" evidence="1">
    <location>
        <begin position="116"/>
        <end position="129"/>
    </location>
</feature>
<dbReference type="InParanoid" id="A0A1E7FZ49"/>
<feature type="compositionally biased region" description="Basic and acidic residues" evidence="1">
    <location>
        <begin position="83"/>
        <end position="99"/>
    </location>
</feature>
<accession>A0A1E7FZ49</accession>
<feature type="compositionally biased region" description="Basic and acidic residues" evidence="1">
    <location>
        <begin position="198"/>
        <end position="220"/>
    </location>
</feature>
<name>A0A1E7FZ49_9STRA</name>
<feature type="region of interest" description="Disordered" evidence="1">
    <location>
        <begin position="1"/>
        <end position="39"/>
    </location>
</feature>
<evidence type="ECO:0000313" key="3">
    <source>
        <dbReference type="Proteomes" id="UP000095751"/>
    </source>
</evidence>
<evidence type="ECO:0000256" key="1">
    <source>
        <dbReference type="SAM" id="MobiDB-lite"/>
    </source>
</evidence>
<sequence length="220" mass="25027">MTKISDEQILATDPSPKATRVSRSTTKNNNARFNSDGIPLQLSPKKIWRAFDSGFVAASLSTTNTEATSLPMSDFLSSPVIVEENKTTNDDNVKQKDQEDTSCTPANDVRSPKKKVPTEKKSSEDEPAKRKLSSRYRKHSDLLRMKNRRFHKNNKSPEIQRHSNNCSEFPQEEEKAATERHDETKSPSNQQRSQNRSPTKERPQSKELVVSKDDKCYTKT</sequence>
<feature type="compositionally biased region" description="Basic and acidic residues" evidence="1">
    <location>
        <begin position="172"/>
        <end position="185"/>
    </location>
</feature>
<organism evidence="2 3">
    <name type="scientific">Fragilariopsis cylindrus CCMP1102</name>
    <dbReference type="NCBI Taxonomy" id="635003"/>
    <lineage>
        <taxon>Eukaryota</taxon>
        <taxon>Sar</taxon>
        <taxon>Stramenopiles</taxon>
        <taxon>Ochrophyta</taxon>
        <taxon>Bacillariophyta</taxon>
        <taxon>Bacillariophyceae</taxon>
        <taxon>Bacillariophycidae</taxon>
        <taxon>Bacillariales</taxon>
        <taxon>Bacillariaceae</taxon>
        <taxon>Fragilariopsis</taxon>
    </lineage>
</organism>
<dbReference type="KEGG" id="fcy:FRACYDRAFT_216349"/>
<evidence type="ECO:0000313" key="2">
    <source>
        <dbReference type="EMBL" id="OEU23427.1"/>
    </source>
</evidence>
<feature type="non-terminal residue" evidence="2">
    <location>
        <position position="220"/>
    </location>
</feature>